<dbReference type="Pfam" id="PF13426">
    <property type="entry name" value="PAS_9"/>
    <property type="match status" value="1"/>
</dbReference>
<dbReference type="Gene3D" id="3.30.70.270">
    <property type="match status" value="1"/>
</dbReference>
<feature type="domain" description="GGDEF" evidence="6">
    <location>
        <begin position="457"/>
        <end position="590"/>
    </location>
</feature>
<dbReference type="InterPro" id="IPR043128">
    <property type="entry name" value="Rev_trsase/Diguanyl_cyclase"/>
</dbReference>
<dbReference type="Pfam" id="PF00563">
    <property type="entry name" value="EAL"/>
    <property type="match status" value="1"/>
</dbReference>
<organism evidence="8 9">
    <name type="scientific">Microvirgula aerodenitrificans</name>
    <dbReference type="NCBI Taxonomy" id="57480"/>
    <lineage>
        <taxon>Bacteria</taxon>
        <taxon>Pseudomonadati</taxon>
        <taxon>Pseudomonadota</taxon>
        <taxon>Betaproteobacteria</taxon>
        <taxon>Neisseriales</taxon>
        <taxon>Aquaspirillaceae</taxon>
        <taxon>Microvirgula</taxon>
    </lineage>
</organism>
<dbReference type="EMBL" id="CP028519">
    <property type="protein sequence ID" value="AVY93104.1"/>
    <property type="molecule type" value="Genomic_DNA"/>
</dbReference>
<dbReference type="SMART" id="SM00086">
    <property type="entry name" value="PAC"/>
    <property type="match status" value="1"/>
</dbReference>
<evidence type="ECO:0000256" key="1">
    <source>
        <dbReference type="ARBA" id="ARBA00051114"/>
    </source>
</evidence>
<evidence type="ECO:0000259" key="3">
    <source>
        <dbReference type="PROSITE" id="PS50112"/>
    </source>
</evidence>
<dbReference type="SMART" id="SM00052">
    <property type="entry name" value="EAL"/>
    <property type="match status" value="1"/>
</dbReference>
<accession>A0A2S0P6S0</accession>
<feature type="domain" description="EAL" evidence="5">
    <location>
        <begin position="599"/>
        <end position="853"/>
    </location>
</feature>
<dbReference type="PROSITE" id="PS50112">
    <property type="entry name" value="PAS"/>
    <property type="match status" value="1"/>
</dbReference>
<evidence type="ECO:0000259" key="6">
    <source>
        <dbReference type="PROSITE" id="PS50887"/>
    </source>
</evidence>
<dbReference type="AlphaFoldDB" id="A0A2S0P6S0"/>
<name>A0A2S0P6S0_9NEIS</name>
<protein>
    <submittedName>
        <fullName evidence="8">CBS domain-containing protein</fullName>
    </submittedName>
</protein>
<keyword evidence="9" id="KW-1185">Reference proteome</keyword>
<dbReference type="PROSITE" id="PS50113">
    <property type="entry name" value="PAC"/>
    <property type="match status" value="1"/>
</dbReference>
<comment type="catalytic activity">
    <reaction evidence="1">
        <text>3',3'-c-di-GMP + H2O = 5'-phosphoguanylyl(3'-&gt;5')guanosine + H(+)</text>
        <dbReference type="Rhea" id="RHEA:24902"/>
        <dbReference type="ChEBI" id="CHEBI:15377"/>
        <dbReference type="ChEBI" id="CHEBI:15378"/>
        <dbReference type="ChEBI" id="CHEBI:58754"/>
        <dbReference type="ChEBI" id="CHEBI:58805"/>
        <dbReference type="EC" id="3.1.4.52"/>
    </reaction>
    <physiologicalReaction direction="left-to-right" evidence="1">
        <dbReference type="Rhea" id="RHEA:24903"/>
    </physiologicalReaction>
</comment>
<dbReference type="InterPro" id="IPR046342">
    <property type="entry name" value="CBS_dom_sf"/>
</dbReference>
<dbReference type="Pfam" id="PF00990">
    <property type="entry name" value="GGDEF"/>
    <property type="match status" value="1"/>
</dbReference>
<dbReference type="Gene3D" id="3.20.20.450">
    <property type="entry name" value="EAL domain"/>
    <property type="match status" value="1"/>
</dbReference>
<dbReference type="FunFam" id="3.20.20.450:FF:000001">
    <property type="entry name" value="Cyclic di-GMP phosphodiesterase yahA"/>
    <property type="match status" value="1"/>
</dbReference>
<dbReference type="InterPro" id="IPR035965">
    <property type="entry name" value="PAS-like_dom_sf"/>
</dbReference>
<dbReference type="CDD" id="cd09833">
    <property type="entry name" value="CBS_pair_GGDEF_PAS_repeat1"/>
    <property type="match status" value="1"/>
</dbReference>
<dbReference type="InterPro" id="IPR029787">
    <property type="entry name" value="Nucleotide_cyclase"/>
</dbReference>
<dbReference type="FunFam" id="3.30.70.270:FF:000001">
    <property type="entry name" value="Diguanylate cyclase domain protein"/>
    <property type="match status" value="1"/>
</dbReference>
<feature type="domain" description="CBS" evidence="7">
    <location>
        <begin position="225"/>
        <end position="282"/>
    </location>
</feature>
<evidence type="ECO:0000259" key="5">
    <source>
        <dbReference type="PROSITE" id="PS50883"/>
    </source>
</evidence>
<dbReference type="CDD" id="cd01949">
    <property type="entry name" value="GGDEF"/>
    <property type="match status" value="1"/>
</dbReference>
<dbReference type="SMART" id="SM00116">
    <property type="entry name" value="CBS"/>
    <property type="match status" value="4"/>
</dbReference>
<dbReference type="InterPro" id="IPR000644">
    <property type="entry name" value="CBS_dom"/>
</dbReference>
<dbReference type="InterPro" id="IPR052155">
    <property type="entry name" value="Biofilm_reg_signaling"/>
</dbReference>
<dbReference type="SMART" id="SM00267">
    <property type="entry name" value="GGDEF"/>
    <property type="match status" value="1"/>
</dbReference>
<dbReference type="InterPro" id="IPR035919">
    <property type="entry name" value="EAL_sf"/>
</dbReference>
<keyword evidence="2" id="KW-0129">CBS domain</keyword>
<gene>
    <name evidence="8" type="ORF">DAI18_02880</name>
</gene>
<dbReference type="STRING" id="1122240.GCA_000620105_03111"/>
<dbReference type="SUPFAM" id="SSF54631">
    <property type="entry name" value="CBS-domain pair"/>
    <property type="match status" value="2"/>
</dbReference>
<feature type="domain" description="CBS" evidence="7">
    <location>
        <begin position="32"/>
        <end position="89"/>
    </location>
</feature>
<dbReference type="InterPro" id="IPR000160">
    <property type="entry name" value="GGDEF_dom"/>
</dbReference>
<dbReference type="GO" id="GO:0071111">
    <property type="term" value="F:cyclic-guanylate-specific phosphodiesterase activity"/>
    <property type="evidence" value="ECO:0007669"/>
    <property type="project" value="UniProtKB-EC"/>
</dbReference>
<dbReference type="Pfam" id="PF00571">
    <property type="entry name" value="CBS"/>
    <property type="match status" value="4"/>
</dbReference>
<dbReference type="KEGG" id="maer:DAI18_02880"/>
<dbReference type="InterPro" id="IPR001610">
    <property type="entry name" value="PAC"/>
</dbReference>
<evidence type="ECO:0000313" key="8">
    <source>
        <dbReference type="EMBL" id="AVY93104.1"/>
    </source>
</evidence>
<dbReference type="PROSITE" id="PS50883">
    <property type="entry name" value="EAL"/>
    <property type="match status" value="1"/>
</dbReference>
<dbReference type="PROSITE" id="PS51371">
    <property type="entry name" value="CBS"/>
    <property type="match status" value="4"/>
</dbReference>
<dbReference type="Proteomes" id="UP000244173">
    <property type="component" value="Chromosome"/>
</dbReference>
<dbReference type="SUPFAM" id="SSF55073">
    <property type="entry name" value="Nucleotide cyclase"/>
    <property type="match status" value="1"/>
</dbReference>
<dbReference type="PROSITE" id="PS50887">
    <property type="entry name" value="GGDEF"/>
    <property type="match status" value="1"/>
</dbReference>
<dbReference type="PANTHER" id="PTHR44757:SF2">
    <property type="entry name" value="BIOFILM ARCHITECTURE MAINTENANCE PROTEIN MBAA"/>
    <property type="match status" value="1"/>
</dbReference>
<evidence type="ECO:0000259" key="7">
    <source>
        <dbReference type="PROSITE" id="PS51371"/>
    </source>
</evidence>
<dbReference type="PANTHER" id="PTHR44757">
    <property type="entry name" value="DIGUANYLATE CYCLASE DGCP"/>
    <property type="match status" value="1"/>
</dbReference>
<evidence type="ECO:0000259" key="4">
    <source>
        <dbReference type="PROSITE" id="PS50113"/>
    </source>
</evidence>
<sequence length="869" mass="97482">MTQQDLYNLLLDPSLSLEVTTIDAQRTIGKIVTPELLTCRPETTIAEAARRMREAVCGSILVTNENGEAVGIWTEADVLRLDLLDPHALSHPISSVMSSPVKTLPHNITFSEAAVYFRHHNIRHYLVIDDDNRYRGVLSQTDVVLNQGAEFFLQLKEIGTIPLRPPLRVAHSLPLAEVARQMRQERQDAVIVDYDDGGEPGILTQRDVLRLVIKEQAQTAAGELASRPLQTLRQHTSLYSARKMMSEHRVRHLGVLDDNEQLRGLVGFADILAQIEHEYMQELHSALKERDEALNASRQNQRLAHKVFESTLEGILITNAAGIIESVNPAFSRITGWTQDDVVGKTPKVLSSGRQSDSFYRHMWTSLQENGFWQGEIVNRRKDGRNYHEHLTITGISNEQGVYTHFAGIFTDITQRKLNEERLHYLANHDSLTGLPNRTLFMERLSASITSTRRNQKQMALMFLDLDRFKIINDTLGHQAGDRLLCAVAERLTATLRESDTVARLGGDEFTVIVEDVQDVRHVARVAQKLVDALISPLELENQEIFATTSIGIAIYPSDGEDADVLLMNADTAMYRAKESGKNTFEFFTTDMNAETVSRMQIESGLHRAIERQELSLFYQPKYRLDTETLCGMEVLLRWNNAELGAVPPTRFIPVAEDSNQILAIGEWVLANACQQAQTWLAQGLLPGPIAVNLSGKQIRQPNIVETVRNILETSNLPASWLELEITESVAMDNTHEVGRTLASLKALGVRLAIDDFGTGYSSLAYLKRLPIDVLKIDRAFIQNLHEDPDDAAIVVAITSMAHTLGLEPIAEGIEHEEQFRFLRENGCTYGQGFLFSRPVPVQEMDDLLVESQALRAWGNPDAPHHHHG</sequence>
<dbReference type="SMART" id="SM00091">
    <property type="entry name" value="PAS"/>
    <property type="match status" value="1"/>
</dbReference>
<dbReference type="CDD" id="cd01948">
    <property type="entry name" value="EAL"/>
    <property type="match status" value="1"/>
</dbReference>
<dbReference type="InterPro" id="IPR000014">
    <property type="entry name" value="PAS"/>
</dbReference>
<dbReference type="NCBIfam" id="TIGR00254">
    <property type="entry name" value="GGDEF"/>
    <property type="match status" value="1"/>
</dbReference>
<feature type="domain" description="CBS" evidence="7">
    <location>
        <begin position="97"/>
        <end position="155"/>
    </location>
</feature>
<dbReference type="OrthoDB" id="9813903at2"/>
<dbReference type="GO" id="GO:0071732">
    <property type="term" value="P:cellular response to nitric oxide"/>
    <property type="evidence" value="ECO:0007669"/>
    <property type="project" value="UniProtKB-ARBA"/>
</dbReference>
<dbReference type="SUPFAM" id="SSF141868">
    <property type="entry name" value="EAL domain-like"/>
    <property type="match status" value="1"/>
</dbReference>
<feature type="domain" description="CBS" evidence="7">
    <location>
        <begin position="162"/>
        <end position="218"/>
    </location>
</feature>
<dbReference type="Gene3D" id="3.30.450.20">
    <property type="entry name" value="PAS domain"/>
    <property type="match status" value="1"/>
</dbReference>
<reference evidence="8 9" key="1">
    <citation type="submission" date="2018-04" db="EMBL/GenBank/DDBJ databases">
        <title>Denitrifier Microvirgula.</title>
        <authorList>
            <person name="Anderson E."/>
            <person name="Jang J."/>
            <person name="Ishii S."/>
        </authorList>
    </citation>
    <scope>NUCLEOTIDE SEQUENCE [LARGE SCALE GENOMIC DNA]</scope>
    <source>
        <strain evidence="8 9">BE2.4</strain>
    </source>
</reference>
<dbReference type="InterPro" id="IPR001633">
    <property type="entry name" value="EAL_dom"/>
</dbReference>
<dbReference type="InterPro" id="IPR000700">
    <property type="entry name" value="PAS-assoc_C"/>
</dbReference>
<evidence type="ECO:0000256" key="2">
    <source>
        <dbReference type="PROSITE-ProRule" id="PRU00703"/>
    </source>
</evidence>
<feature type="domain" description="PAS" evidence="3">
    <location>
        <begin position="300"/>
        <end position="346"/>
    </location>
</feature>
<dbReference type="NCBIfam" id="TIGR00229">
    <property type="entry name" value="sensory_box"/>
    <property type="match status" value="1"/>
</dbReference>
<feature type="domain" description="PAC" evidence="4">
    <location>
        <begin position="373"/>
        <end position="425"/>
    </location>
</feature>
<dbReference type="SUPFAM" id="SSF55785">
    <property type="entry name" value="PYP-like sensor domain (PAS domain)"/>
    <property type="match status" value="1"/>
</dbReference>
<dbReference type="CDD" id="cd00130">
    <property type="entry name" value="PAS"/>
    <property type="match status" value="1"/>
</dbReference>
<proteinExistence type="predicted"/>
<dbReference type="Gene3D" id="3.10.580.10">
    <property type="entry name" value="CBS-domain"/>
    <property type="match status" value="2"/>
</dbReference>
<evidence type="ECO:0000313" key="9">
    <source>
        <dbReference type="Proteomes" id="UP000244173"/>
    </source>
</evidence>